<evidence type="ECO:0000256" key="6">
    <source>
        <dbReference type="HAMAP-Rule" id="MF_01039"/>
    </source>
</evidence>
<keyword evidence="5 6" id="KW-0413">Isomerase</keyword>
<comment type="pathway">
    <text evidence="6 10">Carbohydrate degradation; glycolysis; pyruvate from D-glyceraldehyde 3-phosphate: step 3/5.</text>
</comment>
<dbReference type="PANTHER" id="PTHR11931">
    <property type="entry name" value="PHOSPHOGLYCERATE MUTASE"/>
    <property type="match status" value="1"/>
</dbReference>
<dbReference type="OrthoDB" id="9781415at2"/>
<feature type="site" description="Transition state stabilizer" evidence="6 9">
    <location>
        <position position="184"/>
    </location>
</feature>
<feature type="binding site" evidence="6 8">
    <location>
        <begin position="185"/>
        <end position="186"/>
    </location>
    <ligand>
        <name>substrate</name>
    </ligand>
</feature>
<evidence type="ECO:0000256" key="3">
    <source>
        <dbReference type="ARBA" id="ARBA00022432"/>
    </source>
</evidence>
<dbReference type="EC" id="5.4.2.11" evidence="6 10"/>
<gene>
    <name evidence="6 11" type="primary">gpmA</name>
    <name evidence="11" type="ORF">CEX73_01515</name>
</gene>
<evidence type="ECO:0000313" key="12">
    <source>
        <dbReference type="Proteomes" id="UP000234253"/>
    </source>
</evidence>
<comment type="subunit">
    <text evidence="6">Homodimer.</text>
</comment>
<feature type="binding site" evidence="6 8">
    <location>
        <begin position="116"/>
        <end position="117"/>
    </location>
    <ligand>
        <name>substrate</name>
    </ligand>
</feature>
<comment type="caution">
    <text evidence="11">The sequence shown here is derived from an EMBL/GenBank/DDBJ whole genome shotgun (WGS) entry which is preliminary data.</text>
</comment>
<dbReference type="EMBL" id="NJPO01000076">
    <property type="protein sequence ID" value="PLK58792.1"/>
    <property type="molecule type" value="Genomic_DNA"/>
</dbReference>
<feature type="binding site" evidence="6 8">
    <location>
        <position position="62"/>
    </location>
    <ligand>
        <name>substrate</name>
    </ligand>
</feature>
<dbReference type="PIRSF" id="PIRSF000709">
    <property type="entry name" value="6PFK_2-Ptase"/>
    <property type="match status" value="1"/>
</dbReference>
<evidence type="ECO:0000256" key="7">
    <source>
        <dbReference type="PIRSR" id="PIRSR613078-1"/>
    </source>
</evidence>
<accession>A0A2N4XX07</accession>
<feature type="binding site" evidence="6 8">
    <location>
        <begin position="10"/>
        <end position="17"/>
    </location>
    <ligand>
        <name>substrate</name>
    </ligand>
</feature>
<feature type="binding site" evidence="6 8">
    <location>
        <position position="100"/>
    </location>
    <ligand>
        <name>substrate</name>
    </ligand>
</feature>
<dbReference type="InterPro" id="IPR005952">
    <property type="entry name" value="Phosphogly_mut1"/>
</dbReference>
<sequence>MTVRKLVLIRHGESQWNYENRFTGWTDIDLSDKGSSEAKQAGEVLKEEGFIFDFAYTSVLKRAIHTLWYVLDELDQAWLPVEKSWRLNERHYGALQGLSKAEMAVKYGEEQVKEWRRGFAVTPPELTRDDKRFPGYDTRYAQLNAYELPTTESLAMTINRILPYWKGAILPCIKKGERVIIAAHGNTIRSIMTFLDNLSETEIIQLNIPTGVPLIYEFNDNITPIKHYYLGNADEVAAKVAFMAQ</sequence>
<dbReference type="InterPro" id="IPR001345">
    <property type="entry name" value="PG/BPGM_mutase_AS"/>
</dbReference>
<keyword evidence="4 6" id="KW-0324">Glycolysis</keyword>
<evidence type="ECO:0000256" key="9">
    <source>
        <dbReference type="PIRSR" id="PIRSR613078-3"/>
    </source>
</evidence>
<keyword evidence="3 6" id="KW-0312">Gluconeogenesis</keyword>
<dbReference type="HAMAP" id="MF_01039">
    <property type="entry name" value="PGAM_GpmA"/>
    <property type="match status" value="1"/>
</dbReference>
<dbReference type="GO" id="GO:0006096">
    <property type="term" value="P:glycolytic process"/>
    <property type="evidence" value="ECO:0007669"/>
    <property type="project" value="UniProtKB-UniRule"/>
</dbReference>
<dbReference type="InterPro" id="IPR029033">
    <property type="entry name" value="His_PPase_superfam"/>
</dbReference>
<dbReference type="NCBIfam" id="NF010713">
    <property type="entry name" value="PRK14115.1"/>
    <property type="match status" value="1"/>
</dbReference>
<dbReference type="Gene3D" id="3.40.50.1240">
    <property type="entry name" value="Phosphoglycerate mutase-like"/>
    <property type="match status" value="1"/>
</dbReference>
<feature type="active site" description="Proton donor/acceptor" evidence="6 7">
    <location>
        <position position="89"/>
    </location>
</feature>
<comment type="catalytic activity">
    <reaction evidence="1 6 10">
        <text>(2R)-2-phosphoglycerate = (2R)-3-phosphoglycerate</text>
        <dbReference type="Rhea" id="RHEA:15901"/>
        <dbReference type="ChEBI" id="CHEBI:58272"/>
        <dbReference type="ChEBI" id="CHEBI:58289"/>
        <dbReference type="EC" id="5.4.2.11"/>
    </reaction>
</comment>
<comment type="function">
    <text evidence="6 10">Catalyzes the interconversion of 2-phosphoglycerate and 3-phosphoglycerate.</text>
</comment>
<feature type="active site" description="Tele-phosphohistidine intermediate" evidence="6 7">
    <location>
        <position position="11"/>
    </location>
</feature>
<dbReference type="GO" id="GO:0006094">
    <property type="term" value="P:gluconeogenesis"/>
    <property type="evidence" value="ECO:0007669"/>
    <property type="project" value="UniProtKB-UniRule"/>
</dbReference>
<evidence type="ECO:0000256" key="8">
    <source>
        <dbReference type="PIRSR" id="PIRSR613078-2"/>
    </source>
</evidence>
<organism evidence="11 12">
    <name type="scientific">Candidatus Palibaumannia cicadellinicola</name>
    <dbReference type="NCBI Taxonomy" id="186490"/>
    <lineage>
        <taxon>Bacteria</taxon>
        <taxon>Pseudomonadati</taxon>
        <taxon>Pseudomonadota</taxon>
        <taxon>Gammaproteobacteria</taxon>
        <taxon>Candidatus Palibaumannia</taxon>
    </lineage>
</organism>
<dbReference type="NCBIfam" id="TIGR01258">
    <property type="entry name" value="pgm_1"/>
    <property type="match status" value="1"/>
</dbReference>
<comment type="similarity">
    <text evidence="2 6">Belongs to the phosphoglycerate mutase family. BPG-dependent PGAM subfamily.</text>
</comment>
<protein>
    <recommendedName>
        <fullName evidence="6 10">2,3-bisphosphoglycerate-dependent phosphoglycerate mutase</fullName>
        <shortName evidence="6">BPG-dependent PGAM</shortName>
        <shortName evidence="6">PGAM</shortName>
        <shortName evidence="6">Phosphoglyceromutase</shortName>
        <shortName evidence="6">dPGM</shortName>
        <ecNumber evidence="6 10">5.4.2.11</ecNumber>
    </recommendedName>
</protein>
<dbReference type="Proteomes" id="UP000234253">
    <property type="component" value="Unassembled WGS sequence"/>
</dbReference>
<evidence type="ECO:0000256" key="10">
    <source>
        <dbReference type="RuleBase" id="RU004512"/>
    </source>
</evidence>
<evidence type="ECO:0000313" key="11">
    <source>
        <dbReference type="EMBL" id="PLK58792.1"/>
    </source>
</evidence>
<evidence type="ECO:0000256" key="1">
    <source>
        <dbReference type="ARBA" id="ARBA00000380"/>
    </source>
</evidence>
<dbReference type="CDD" id="cd07067">
    <property type="entry name" value="HP_PGM_like"/>
    <property type="match status" value="1"/>
</dbReference>
<dbReference type="SMART" id="SM00855">
    <property type="entry name" value="PGAM"/>
    <property type="match status" value="1"/>
</dbReference>
<feature type="binding site" evidence="6 8">
    <location>
        <begin position="23"/>
        <end position="24"/>
    </location>
    <ligand>
        <name>substrate</name>
    </ligand>
</feature>
<dbReference type="Pfam" id="PF00300">
    <property type="entry name" value="His_Phos_1"/>
    <property type="match status" value="1"/>
</dbReference>
<dbReference type="RefSeq" id="WP_101626843.1">
    <property type="nucleotide sequence ID" value="NZ_NJPO01000076.1"/>
</dbReference>
<evidence type="ECO:0000256" key="2">
    <source>
        <dbReference type="ARBA" id="ARBA00006717"/>
    </source>
</evidence>
<dbReference type="UniPathway" id="UPA00109">
    <property type="reaction ID" value="UER00186"/>
</dbReference>
<dbReference type="AlphaFoldDB" id="A0A2N4XX07"/>
<dbReference type="PROSITE" id="PS00175">
    <property type="entry name" value="PG_MUTASE"/>
    <property type="match status" value="1"/>
</dbReference>
<dbReference type="FunFam" id="3.40.50.1240:FF:000003">
    <property type="entry name" value="2,3-bisphosphoglycerate-dependent phosphoglycerate mutase"/>
    <property type="match status" value="1"/>
</dbReference>
<evidence type="ECO:0000256" key="5">
    <source>
        <dbReference type="ARBA" id="ARBA00023235"/>
    </source>
</evidence>
<dbReference type="InterPro" id="IPR013078">
    <property type="entry name" value="His_Pase_superF_clade-1"/>
</dbReference>
<dbReference type="SUPFAM" id="SSF53254">
    <property type="entry name" value="Phosphoglycerate mutase-like"/>
    <property type="match status" value="1"/>
</dbReference>
<dbReference type="GO" id="GO:0004619">
    <property type="term" value="F:phosphoglycerate mutase activity"/>
    <property type="evidence" value="ECO:0007669"/>
    <property type="project" value="UniProtKB-UniRule"/>
</dbReference>
<reference evidence="11 12" key="1">
    <citation type="submission" date="2017-06" db="EMBL/GenBank/DDBJ databases">
        <title>Metabolic interaction between xylem feeders and their symbionts.</title>
        <authorList>
            <person name="Chouaia B."/>
        </authorList>
    </citation>
    <scope>NUCLEOTIDE SEQUENCE [LARGE SCALE GENOMIC DNA]</scope>
    <source>
        <strain evidence="11 12">Gra</strain>
    </source>
</reference>
<evidence type="ECO:0000256" key="4">
    <source>
        <dbReference type="ARBA" id="ARBA00023152"/>
    </source>
</evidence>
<feature type="binding site" evidence="6 8">
    <location>
        <begin position="89"/>
        <end position="92"/>
    </location>
    <ligand>
        <name>substrate</name>
    </ligand>
</feature>
<proteinExistence type="inferred from homology"/>
<name>A0A2N4XX07_9GAMM</name>